<dbReference type="InterPro" id="IPR010998">
    <property type="entry name" value="Integrase_recombinase_N"/>
</dbReference>
<dbReference type="InterPro" id="IPR002104">
    <property type="entry name" value="Integrase_catalytic"/>
</dbReference>
<evidence type="ECO:0000256" key="1">
    <source>
        <dbReference type="ARBA" id="ARBA00022908"/>
    </source>
</evidence>
<gene>
    <name evidence="7" type="ORF">BX591_13947</name>
</gene>
<dbReference type="PANTHER" id="PTHR30349:SF94">
    <property type="entry name" value="INTEGRASE_RECOMBINASE HI_1414-RELATED"/>
    <property type="match status" value="1"/>
</dbReference>
<feature type="domain" description="Tyr recombinase" evidence="5">
    <location>
        <begin position="178"/>
        <end position="344"/>
    </location>
</feature>
<dbReference type="GO" id="GO:0003677">
    <property type="term" value="F:DNA binding"/>
    <property type="evidence" value="ECO:0007669"/>
    <property type="project" value="UniProtKB-UniRule"/>
</dbReference>
<dbReference type="Gene3D" id="1.10.443.10">
    <property type="entry name" value="Intergrase catalytic core"/>
    <property type="match status" value="1"/>
</dbReference>
<evidence type="ECO:0000259" key="5">
    <source>
        <dbReference type="PROSITE" id="PS51898"/>
    </source>
</evidence>
<dbReference type="CDD" id="cd00796">
    <property type="entry name" value="INT_Rci_Hp1_C"/>
    <property type="match status" value="1"/>
</dbReference>
<evidence type="ECO:0000256" key="2">
    <source>
        <dbReference type="ARBA" id="ARBA00023125"/>
    </source>
</evidence>
<dbReference type="Proteomes" id="UP000248918">
    <property type="component" value="Unassembled WGS sequence"/>
</dbReference>
<name>A0A329BCV4_9BURK</name>
<dbReference type="PROSITE" id="PS51898">
    <property type="entry name" value="TYR_RECOMBINASE"/>
    <property type="match status" value="1"/>
</dbReference>
<accession>A0A329BCV4</accession>
<sequence length="344" mass="38387">MPPFVGLACHPAVTLGEVMATIRQRNDRWQAIVKRQGYPVQSKTFALKKDAEKWARQQERLIDAGHWIDDGKDRQTTLGELLDRYAKEVSNGKRGGRAESYRIESFKKLSLAKHAPSTITPQMIASWRDSRLSQVSSGTALRELQLLGHVFSVAIREWGIHLPSNPVGLIRKPRSGKARDRVLTTSERIALVSACGQCHNPWIKPVVVFALETAARRGEILALLWRDVDLTRRTATLQMTKAGHPRKIPLSTTCIAILETLPRSLDGRVFPVSMEAVKQAYERAVARAGVVNFTFHDLRHDALTRLAKQGLSVLELRAISGHTTANMLQRYVSIDPGELAMKLG</sequence>
<evidence type="ECO:0000313" key="8">
    <source>
        <dbReference type="Proteomes" id="UP000248918"/>
    </source>
</evidence>
<comment type="caution">
    <text evidence="7">The sequence shown here is derived from an EMBL/GenBank/DDBJ whole genome shotgun (WGS) entry which is preliminary data.</text>
</comment>
<protein>
    <submittedName>
        <fullName evidence="7">Site-specific recombinase XerD</fullName>
    </submittedName>
</protein>
<keyword evidence="2 4" id="KW-0238">DNA-binding</keyword>
<dbReference type="PROSITE" id="PS51900">
    <property type="entry name" value="CB"/>
    <property type="match status" value="1"/>
</dbReference>
<proteinExistence type="predicted"/>
<dbReference type="Pfam" id="PF00589">
    <property type="entry name" value="Phage_integrase"/>
    <property type="match status" value="1"/>
</dbReference>
<dbReference type="InterPro" id="IPR050090">
    <property type="entry name" value="Tyrosine_recombinase_XerCD"/>
</dbReference>
<dbReference type="GO" id="GO:0006310">
    <property type="term" value="P:DNA recombination"/>
    <property type="evidence" value="ECO:0007669"/>
    <property type="project" value="UniProtKB-KW"/>
</dbReference>
<organism evidence="7 8">
    <name type="scientific">Paraburkholderia bryophila</name>
    <dbReference type="NCBI Taxonomy" id="420952"/>
    <lineage>
        <taxon>Bacteria</taxon>
        <taxon>Pseudomonadati</taxon>
        <taxon>Pseudomonadota</taxon>
        <taxon>Betaproteobacteria</taxon>
        <taxon>Burkholderiales</taxon>
        <taxon>Burkholderiaceae</taxon>
        <taxon>Paraburkholderia</taxon>
    </lineage>
</organism>
<evidence type="ECO:0000256" key="4">
    <source>
        <dbReference type="PROSITE-ProRule" id="PRU01248"/>
    </source>
</evidence>
<dbReference type="InterPro" id="IPR013762">
    <property type="entry name" value="Integrase-like_cat_sf"/>
</dbReference>
<reference evidence="7 8" key="1">
    <citation type="submission" date="2018-06" db="EMBL/GenBank/DDBJ databases">
        <title>Genomic Encyclopedia of Type Strains, Phase III (KMG-III): the genomes of soil and plant-associated and newly described type strains.</title>
        <authorList>
            <person name="Whitman W."/>
        </authorList>
    </citation>
    <scope>NUCLEOTIDE SEQUENCE [LARGE SCALE GENOMIC DNA]</scope>
    <source>
        <strain evidence="7 8">LMG 23644</strain>
    </source>
</reference>
<dbReference type="Gene3D" id="1.10.150.130">
    <property type="match status" value="1"/>
</dbReference>
<dbReference type="PANTHER" id="PTHR30349">
    <property type="entry name" value="PHAGE INTEGRASE-RELATED"/>
    <property type="match status" value="1"/>
</dbReference>
<dbReference type="InterPro" id="IPR044068">
    <property type="entry name" value="CB"/>
</dbReference>
<dbReference type="GO" id="GO:0015074">
    <property type="term" value="P:DNA integration"/>
    <property type="evidence" value="ECO:0007669"/>
    <property type="project" value="UniProtKB-KW"/>
</dbReference>
<evidence type="ECO:0000256" key="3">
    <source>
        <dbReference type="ARBA" id="ARBA00023172"/>
    </source>
</evidence>
<dbReference type="AlphaFoldDB" id="A0A329BCV4"/>
<dbReference type="SUPFAM" id="SSF56349">
    <property type="entry name" value="DNA breaking-rejoining enzymes"/>
    <property type="match status" value="1"/>
</dbReference>
<keyword evidence="1" id="KW-0229">DNA integration</keyword>
<keyword evidence="3" id="KW-0233">DNA recombination</keyword>
<dbReference type="EMBL" id="QLTK01000039">
    <property type="protein sequence ID" value="RAS19607.1"/>
    <property type="molecule type" value="Genomic_DNA"/>
</dbReference>
<evidence type="ECO:0000259" key="6">
    <source>
        <dbReference type="PROSITE" id="PS51900"/>
    </source>
</evidence>
<dbReference type="InterPro" id="IPR011010">
    <property type="entry name" value="DNA_brk_join_enz"/>
</dbReference>
<feature type="domain" description="Core-binding (CB)" evidence="6">
    <location>
        <begin position="76"/>
        <end position="155"/>
    </location>
</feature>
<evidence type="ECO:0000313" key="7">
    <source>
        <dbReference type="EMBL" id="RAS19607.1"/>
    </source>
</evidence>